<dbReference type="Gene3D" id="1.10.10.10">
    <property type="entry name" value="Winged helix-like DNA-binding domain superfamily/Winged helix DNA-binding domain"/>
    <property type="match status" value="1"/>
</dbReference>
<evidence type="ECO:0000313" key="7">
    <source>
        <dbReference type="Proteomes" id="UP000051063"/>
    </source>
</evidence>
<proteinExistence type="inferred from homology"/>
<dbReference type="EMBL" id="LJJB01000013">
    <property type="protein sequence ID" value="KQL44283.1"/>
    <property type="molecule type" value="Genomic_DNA"/>
</dbReference>
<dbReference type="SUPFAM" id="SSF46785">
    <property type="entry name" value="Winged helix' DNA-binding domain"/>
    <property type="match status" value="1"/>
</dbReference>
<dbReference type="PRINTS" id="PR00039">
    <property type="entry name" value="HTHLYSR"/>
</dbReference>
<gene>
    <name evidence="6" type="ORF">AN963_22990</name>
</gene>
<name>A0ABR5N196_BRECH</name>
<dbReference type="InterPro" id="IPR000847">
    <property type="entry name" value="LysR_HTH_N"/>
</dbReference>
<keyword evidence="7" id="KW-1185">Reference proteome</keyword>
<dbReference type="Pfam" id="PF00126">
    <property type="entry name" value="HTH_1"/>
    <property type="match status" value="1"/>
</dbReference>
<keyword evidence="4" id="KW-0804">Transcription</keyword>
<dbReference type="Pfam" id="PF03466">
    <property type="entry name" value="LysR_substrate"/>
    <property type="match status" value="1"/>
</dbReference>
<keyword evidence="3" id="KW-0238">DNA-binding</keyword>
<evidence type="ECO:0000256" key="2">
    <source>
        <dbReference type="ARBA" id="ARBA00023015"/>
    </source>
</evidence>
<reference evidence="6 7" key="1">
    <citation type="submission" date="2015-09" db="EMBL/GenBank/DDBJ databases">
        <title>Genome sequencing project for genomic taxonomy and phylogenomics of Bacillus-like bacteria.</title>
        <authorList>
            <person name="Liu B."/>
            <person name="Wang J."/>
            <person name="Zhu Y."/>
            <person name="Liu G."/>
            <person name="Chen Q."/>
            <person name="Chen Z."/>
            <person name="Lan J."/>
            <person name="Che J."/>
            <person name="Ge C."/>
            <person name="Shi H."/>
            <person name="Pan Z."/>
            <person name="Liu X."/>
        </authorList>
    </citation>
    <scope>NUCLEOTIDE SEQUENCE [LARGE SCALE GENOMIC DNA]</scope>
    <source>
        <strain evidence="6 7">DSM 8552</strain>
    </source>
</reference>
<dbReference type="InterPro" id="IPR036390">
    <property type="entry name" value="WH_DNA-bd_sf"/>
</dbReference>
<organism evidence="6 7">
    <name type="scientific">Brevibacillus choshinensis</name>
    <dbReference type="NCBI Taxonomy" id="54911"/>
    <lineage>
        <taxon>Bacteria</taxon>
        <taxon>Bacillati</taxon>
        <taxon>Bacillota</taxon>
        <taxon>Bacilli</taxon>
        <taxon>Bacillales</taxon>
        <taxon>Paenibacillaceae</taxon>
        <taxon>Brevibacillus</taxon>
    </lineage>
</organism>
<dbReference type="Proteomes" id="UP000051063">
    <property type="component" value="Unassembled WGS sequence"/>
</dbReference>
<dbReference type="InterPro" id="IPR050950">
    <property type="entry name" value="HTH-type_LysR_regulators"/>
</dbReference>
<dbReference type="SUPFAM" id="SSF53850">
    <property type="entry name" value="Periplasmic binding protein-like II"/>
    <property type="match status" value="1"/>
</dbReference>
<evidence type="ECO:0000259" key="5">
    <source>
        <dbReference type="PROSITE" id="PS50931"/>
    </source>
</evidence>
<comment type="caution">
    <text evidence="6">The sequence shown here is derived from an EMBL/GenBank/DDBJ whole genome shotgun (WGS) entry which is preliminary data.</text>
</comment>
<dbReference type="Gene3D" id="3.40.190.290">
    <property type="match status" value="1"/>
</dbReference>
<evidence type="ECO:0000256" key="3">
    <source>
        <dbReference type="ARBA" id="ARBA00023125"/>
    </source>
</evidence>
<keyword evidence="2" id="KW-0805">Transcription regulation</keyword>
<feature type="domain" description="HTH lysR-type" evidence="5">
    <location>
        <begin position="1"/>
        <end position="58"/>
    </location>
</feature>
<evidence type="ECO:0000256" key="4">
    <source>
        <dbReference type="ARBA" id="ARBA00023163"/>
    </source>
</evidence>
<sequence length="294" mass="32996">MSLSKFEVFVTVIESGSLTRAGEVLGLTQAAISHAIASLEREYGFSILTRGRSGVSLTSNGERVLKYMREMLRWNEQMLQEVSAINGIEVGTVRIGTFTSVSTQWLPGILKQFQDQFPAIEIKLLEGYYDDIESWIVSGSVDMGFVSLPATETLETVPLHQDRMLVIVTDDHPLCEKESVHLSDLQQEIFIMPKTGCDNDIQRIFRNARFTPRVKYEVGDDHAIIAMVQSGLGISILPEMILFRLPPNIRTIPLSGEHYRSLGIAVPSMKQMSPASQRFFHCVTEWVQKSTSLQ</sequence>
<accession>A0ABR5N196</accession>
<evidence type="ECO:0000313" key="6">
    <source>
        <dbReference type="EMBL" id="KQL44283.1"/>
    </source>
</evidence>
<dbReference type="CDD" id="cd05466">
    <property type="entry name" value="PBP2_LTTR_substrate"/>
    <property type="match status" value="1"/>
</dbReference>
<dbReference type="InterPro" id="IPR005119">
    <property type="entry name" value="LysR_subst-bd"/>
</dbReference>
<dbReference type="InterPro" id="IPR036388">
    <property type="entry name" value="WH-like_DNA-bd_sf"/>
</dbReference>
<protein>
    <submittedName>
        <fullName evidence="6">LysR family transcriptional regulator</fullName>
    </submittedName>
</protein>
<dbReference type="PROSITE" id="PS50931">
    <property type="entry name" value="HTH_LYSR"/>
    <property type="match status" value="1"/>
</dbReference>
<dbReference type="RefSeq" id="WP_055746872.1">
    <property type="nucleotide sequence ID" value="NZ_LJJB01000013.1"/>
</dbReference>
<dbReference type="PANTHER" id="PTHR30419:SF24">
    <property type="entry name" value="HTH-TYPE TRANSCRIPTIONAL REGULATOR CZCR"/>
    <property type="match status" value="1"/>
</dbReference>
<dbReference type="PANTHER" id="PTHR30419">
    <property type="entry name" value="HTH-TYPE TRANSCRIPTIONAL REGULATOR YBHD"/>
    <property type="match status" value="1"/>
</dbReference>
<evidence type="ECO:0000256" key="1">
    <source>
        <dbReference type="ARBA" id="ARBA00009437"/>
    </source>
</evidence>
<comment type="similarity">
    <text evidence="1">Belongs to the LysR transcriptional regulatory family.</text>
</comment>